<dbReference type="InterPro" id="IPR002711">
    <property type="entry name" value="HNH"/>
</dbReference>
<evidence type="ECO:0000259" key="1">
    <source>
        <dbReference type="SMART" id="SM00507"/>
    </source>
</evidence>
<dbReference type="GO" id="GO:0003676">
    <property type="term" value="F:nucleic acid binding"/>
    <property type="evidence" value="ECO:0007669"/>
    <property type="project" value="InterPro"/>
</dbReference>
<evidence type="ECO:0000313" key="2">
    <source>
        <dbReference type="EMBL" id="TGN18457.1"/>
    </source>
</evidence>
<gene>
    <name evidence="2" type="ORF">EHS15_13770</name>
</gene>
<dbReference type="RefSeq" id="WP_135761140.1">
    <property type="nucleotide sequence ID" value="NZ_RQHW01000047.1"/>
</dbReference>
<dbReference type="Gene3D" id="1.10.30.50">
    <property type="match status" value="1"/>
</dbReference>
<proteinExistence type="predicted"/>
<dbReference type="EMBL" id="RQHW01000047">
    <property type="protein sequence ID" value="TGN18457.1"/>
    <property type="molecule type" value="Genomic_DNA"/>
</dbReference>
<feature type="domain" description="HNH nuclease" evidence="1">
    <location>
        <begin position="10"/>
        <end position="70"/>
    </location>
</feature>
<dbReference type="OrthoDB" id="489287at2"/>
<dbReference type="InterPro" id="IPR003615">
    <property type="entry name" value="HNH_nuc"/>
</dbReference>
<sequence>MGIIEDALNKNWRQAIEFSKGTCSYCGIDLLLNRLLYATMQLDHIFPRSKYPDLIDDSNNLALSCAYCNHSKRDFDPAELKGEPSMLSQNDSKAKLLKMISEVKHLNLQNSSAQFLKNETFYLEVLKHYLPKFYSQEPT</sequence>
<keyword evidence="3" id="KW-1185">Reference proteome</keyword>
<dbReference type="Pfam" id="PF01844">
    <property type="entry name" value="HNH"/>
    <property type="match status" value="1"/>
</dbReference>
<accession>A0A4R9LYM3</accession>
<dbReference type="GO" id="GO:0008270">
    <property type="term" value="F:zinc ion binding"/>
    <property type="evidence" value="ECO:0007669"/>
    <property type="project" value="InterPro"/>
</dbReference>
<evidence type="ECO:0000313" key="3">
    <source>
        <dbReference type="Proteomes" id="UP000298058"/>
    </source>
</evidence>
<name>A0A4R9LYM3_9LEPT</name>
<organism evidence="2 3">
    <name type="scientific">Leptospira idonii</name>
    <dbReference type="NCBI Taxonomy" id="1193500"/>
    <lineage>
        <taxon>Bacteria</taxon>
        <taxon>Pseudomonadati</taxon>
        <taxon>Spirochaetota</taxon>
        <taxon>Spirochaetia</taxon>
        <taxon>Leptospirales</taxon>
        <taxon>Leptospiraceae</taxon>
        <taxon>Leptospira</taxon>
    </lineage>
</organism>
<reference evidence="2" key="1">
    <citation type="journal article" date="2019" name="PLoS Negl. Trop. Dis.">
        <title>Revisiting the worldwide diversity of Leptospira species in the environment.</title>
        <authorList>
            <person name="Vincent A.T."/>
            <person name="Schiettekatte O."/>
            <person name="Bourhy P."/>
            <person name="Veyrier F.J."/>
            <person name="Picardeau M."/>
        </authorList>
    </citation>
    <scope>NUCLEOTIDE SEQUENCE [LARGE SCALE GENOMIC DNA]</scope>
    <source>
        <strain evidence="2">201300427</strain>
    </source>
</reference>
<protein>
    <recommendedName>
        <fullName evidence="1">HNH nuclease domain-containing protein</fullName>
    </recommendedName>
</protein>
<dbReference type="Proteomes" id="UP000298058">
    <property type="component" value="Unassembled WGS sequence"/>
</dbReference>
<dbReference type="SMART" id="SM00507">
    <property type="entry name" value="HNHc"/>
    <property type="match status" value="1"/>
</dbReference>
<comment type="caution">
    <text evidence="2">The sequence shown here is derived from an EMBL/GenBank/DDBJ whole genome shotgun (WGS) entry which is preliminary data.</text>
</comment>
<dbReference type="CDD" id="cd00085">
    <property type="entry name" value="HNHc"/>
    <property type="match status" value="1"/>
</dbReference>
<dbReference type="GO" id="GO:0004519">
    <property type="term" value="F:endonuclease activity"/>
    <property type="evidence" value="ECO:0007669"/>
    <property type="project" value="InterPro"/>
</dbReference>
<dbReference type="AlphaFoldDB" id="A0A4R9LYM3"/>